<keyword evidence="1" id="KW-1133">Transmembrane helix</keyword>
<dbReference type="Proteomes" id="UP001229716">
    <property type="component" value="Unassembled WGS sequence"/>
</dbReference>
<protein>
    <submittedName>
        <fullName evidence="2">ABC-2 transporter permease</fullName>
    </submittedName>
</protein>
<dbReference type="EMBL" id="JASWHZ010000001">
    <property type="protein sequence ID" value="MDL2417331.1"/>
    <property type="molecule type" value="Genomic_DNA"/>
</dbReference>
<gene>
    <name evidence="2" type="ORF">P6F46_05815</name>
</gene>
<name>A0ABT7KT72_9BACI</name>
<comment type="caution">
    <text evidence="2">The sequence shown here is derived from an EMBL/GenBank/DDBJ whole genome shotgun (WGS) entry which is preliminary data.</text>
</comment>
<proteinExistence type="predicted"/>
<dbReference type="Pfam" id="PF13346">
    <property type="entry name" value="ABC2_membrane_5"/>
    <property type="match status" value="1"/>
</dbReference>
<feature type="transmembrane region" description="Helical" evidence="1">
    <location>
        <begin position="145"/>
        <end position="165"/>
    </location>
</feature>
<feature type="transmembrane region" description="Helical" evidence="1">
    <location>
        <begin position="12"/>
        <end position="28"/>
    </location>
</feature>
<sequence>MQQLILKEFFLQRKMFLIYLILPIYGAFQNSIEPFQMAYVCFAICLLMISISLSNEEKNSTEKILVSLPFTRKDIVIAKYISTLFFMAFSLIITFVFFVLPVFVLKENINIPWYAAFIAIFFSILYAVMILPIKYSEDKRTVTMLGLVMLFPIIGLLGFMCNIFTDERLMLMIFRTSDVLLVISILSIGACVSYVASMFIAIVSFKRESFNTYGLSYIKTNK</sequence>
<dbReference type="InterPro" id="IPR025699">
    <property type="entry name" value="ABC2_memb-like"/>
</dbReference>
<organism evidence="2 3">
    <name type="scientific">Bacillus shihchuchen</name>
    <dbReference type="NCBI Taxonomy" id="3036942"/>
    <lineage>
        <taxon>Bacteria</taxon>
        <taxon>Bacillati</taxon>
        <taxon>Bacillota</taxon>
        <taxon>Bacilli</taxon>
        <taxon>Bacillales</taxon>
        <taxon>Bacillaceae</taxon>
        <taxon>Bacillus</taxon>
        <taxon>Bacillus cereus group</taxon>
    </lineage>
</organism>
<feature type="transmembrane region" description="Helical" evidence="1">
    <location>
        <begin position="34"/>
        <end position="53"/>
    </location>
</feature>
<reference evidence="2 3" key="1">
    <citation type="journal article" date="2023" name="Int. J. Mol. Sci.">
        <title>Pathogenicity and Genomic Characterization of a Novel Genospecies, Bacillus shihchuchen, of the Bacillus cereus Group Isolated from Chinese Softshell Turtle (Pelodiscus sinensis).</title>
        <authorList>
            <person name="Cheng L.W."/>
            <person name="Byadgi O.V."/>
            <person name="Tsai C.E."/>
            <person name="Wang P.C."/>
            <person name="Chen S.C."/>
        </authorList>
    </citation>
    <scope>NUCLEOTIDE SEQUENCE [LARGE SCALE GENOMIC DNA]</scope>
    <source>
        <strain evidence="2 3">QF108-045</strain>
    </source>
</reference>
<keyword evidence="3" id="KW-1185">Reference proteome</keyword>
<feature type="transmembrane region" description="Helical" evidence="1">
    <location>
        <begin position="80"/>
        <end position="105"/>
    </location>
</feature>
<feature type="transmembrane region" description="Helical" evidence="1">
    <location>
        <begin position="111"/>
        <end position="133"/>
    </location>
</feature>
<evidence type="ECO:0000313" key="3">
    <source>
        <dbReference type="Proteomes" id="UP001229716"/>
    </source>
</evidence>
<accession>A0ABT7KT72</accession>
<dbReference type="PANTHER" id="PTHR41309:SF2">
    <property type="entry name" value="MEMBRANE PROTEIN"/>
    <property type="match status" value="1"/>
</dbReference>
<dbReference type="PANTHER" id="PTHR41309">
    <property type="entry name" value="MEMBRANE PROTEIN-RELATED"/>
    <property type="match status" value="1"/>
</dbReference>
<evidence type="ECO:0000313" key="2">
    <source>
        <dbReference type="EMBL" id="MDL2417331.1"/>
    </source>
</evidence>
<evidence type="ECO:0000256" key="1">
    <source>
        <dbReference type="SAM" id="Phobius"/>
    </source>
</evidence>
<feature type="transmembrane region" description="Helical" evidence="1">
    <location>
        <begin position="180"/>
        <end position="203"/>
    </location>
</feature>
<keyword evidence="1" id="KW-0472">Membrane</keyword>
<keyword evidence="1" id="KW-0812">Transmembrane</keyword>